<gene>
    <name evidence="2" type="ORF">N329_01915</name>
</gene>
<dbReference type="InterPro" id="IPR042383">
    <property type="entry name" value="FSBP"/>
</dbReference>
<organism evidence="2 3">
    <name type="scientific">Haliaeetus albicilla</name>
    <name type="common">White-tailed sea-eagle</name>
    <name type="synonym">Falco albicilla</name>
    <dbReference type="NCBI Taxonomy" id="8969"/>
    <lineage>
        <taxon>Eukaryota</taxon>
        <taxon>Metazoa</taxon>
        <taxon>Chordata</taxon>
        <taxon>Craniata</taxon>
        <taxon>Vertebrata</taxon>
        <taxon>Euteleostomi</taxon>
        <taxon>Archelosauria</taxon>
        <taxon>Archosauria</taxon>
        <taxon>Dinosauria</taxon>
        <taxon>Saurischia</taxon>
        <taxon>Theropoda</taxon>
        <taxon>Coelurosauria</taxon>
        <taxon>Aves</taxon>
        <taxon>Neognathae</taxon>
        <taxon>Neoaves</taxon>
        <taxon>Telluraves</taxon>
        <taxon>Accipitrimorphae</taxon>
        <taxon>Accipitriformes</taxon>
        <taxon>Accipitridae</taxon>
        <taxon>Accipitrinae</taxon>
        <taxon>Haliaeetus</taxon>
    </lineage>
</organism>
<dbReference type="Pfam" id="PF13873">
    <property type="entry name" value="Myb_DNA-bind_5"/>
    <property type="match status" value="1"/>
</dbReference>
<dbReference type="Proteomes" id="UP000054379">
    <property type="component" value="Unassembled WGS sequence"/>
</dbReference>
<evidence type="ECO:0000259" key="1">
    <source>
        <dbReference type="Pfam" id="PF13873"/>
    </source>
</evidence>
<evidence type="ECO:0000313" key="3">
    <source>
        <dbReference type="Proteomes" id="UP000054379"/>
    </source>
</evidence>
<accession>A0A091NYV9</accession>
<dbReference type="AlphaFoldDB" id="A0A091NYV9"/>
<dbReference type="InterPro" id="IPR028002">
    <property type="entry name" value="Myb_DNA-bind_5"/>
</dbReference>
<dbReference type="EMBL" id="KK645507">
    <property type="protein sequence ID" value="KFP98641.1"/>
    <property type="molecule type" value="Genomic_DNA"/>
</dbReference>
<feature type="domain" description="Myb/SANT-like DNA-binding" evidence="1">
    <location>
        <begin position="6"/>
        <end position="85"/>
    </location>
</feature>
<sequence>MVGKARSSNFTLSEKLDLLKLVKPYVKILEEHTNKHSVIVEKNKCWDIIADNYNAIGVDRPPRTAQGLRTLYKRLKEYAKQELLQQKETHSDCKSSISEPTKKVVEMIPQISNVCLRDRSGVQSASIDKETIAGTSSPQAMLDQDVKPPPSLIIDSQQNENLEQEEEHQLVHIMERSPSTSVSSVDMRVMMSPSPVPRRDEFFRLEVGERFRPMCGYDPQMLQMLKEEHQIILENQRKIGLYVQEKRDGLKRKQQLEEELLRTKIKVEKLKAIRLRRDLPEYSNI</sequence>
<dbReference type="GO" id="GO:0005634">
    <property type="term" value="C:nucleus"/>
    <property type="evidence" value="ECO:0007669"/>
    <property type="project" value="TreeGrafter"/>
</dbReference>
<proteinExistence type="predicted"/>
<dbReference type="PANTHER" id="PTHR15386">
    <property type="entry name" value="FIBRINOGEN SILENCER-BINDING PROTEIN"/>
    <property type="match status" value="1"/>
</dbReference>
<name>A0A091NYV9_HALAL</name>
<reference evidence="2 3" key="1">
    <citation type="submission" date="2014-04" db="EMBL/GenBank/DDBJ databases">
        <title>Genome evolution of avian class.</title>
        <authorList>
            <person name="Zhang G."/>
            <person name="Li C."/>
        </authorList>
    </citation>
    <scope>NUCLEOTIDE SEQUENCE [LARGE SCALE GENOMIC DNA]</scope>
    <source>
        <strain evidence="2">BGI_N329</strain>
    </source>
</reference>
<dbReference type="PANTHER" id="PTHR15386:SF0">
    <property type="entry name" value="FIBRINOGEN SILENCER-BINDING PROTEIN"/>
    <property type="match status" value="1"/>
</dbReference>
<protein>
    <submittedName>
        <fullName evidence="2">Fibrinogen silencer-binding protein</fullName>
    </submittedName>
</protein>
<evidence type="ECO:0000313" key="2">
    <source>
        <dbReference type="EMBL" id="KFP98641.1"/>
    </source>
</evidence>